<dbReference type="Gene3D" id="1.10.10.1450">
    <property type="match status" value="1"/>
</dbReference>
<dbReference type="InterPro" id="IPR036388">
    <property type="entry name" value="WH-like_DNA-bd_sf"/>
</dbReference>
<evidence type="ECO:0000313" key="3">
    <source>
        <dbReference type="RefSeq" id="XP_029639658.1"/>
    </source>
</evidence>
<dbReference type="GO" id="GO:0003690">
    <property type="term" value="F:double-stranded DNA binding"/>
    <property type="evidence" value="ECO:0007669"/>
    <property type="project" value="TreeGrafter"/>
</dbReference>
<sequence>MLKTRFIDLNYRIKIFRITGLTPKLSNFWPQFSENFPTMFVPSKDQIRNVLLYEFHKGVNASAAARSIQSTYGDDIVNERSCRRWFSRFRIGDFTLKEEPKEGRPKKLDSKMSEALVSENPAVTTRELVEQLNVAHTTVVCQPAKTHWKDFSSWKMGPHELSPENRQQRAACCQSLLSQHFQTTFLDRLVTGDEKWILYSNVKRRRSWISRRGRPVQQPRAGLHPKKIMLSAWWDIKGVIHYELLDNNQTINANLYCEQFRSLKTVLSQK</sequence>
<dbReference type="GO" id="GO:0003697">
    <property type="term" value="F:single-stranded DNA binding"/>
    <property type="evidence" value="ECO:0007669"/>
    <property type="project" value="TreeGrafter"/>
</dbReference>
<dbReference type="InterPro" id="IPR041426">
    <property type="entry name" value="Mos1_HTH"/>
</dbReference>
<accession>A0A6P7SNM0</accession>
<dbReference type="GO" id="GO:0042800">
    <property type="term" value="F:histone H3K4 methyltransferase activity"/>
    <property type="evidence" value="ECO:0007669"/>
    <property type="project" value="TreeGrafter"/>
</dbReference>
<dbReference type="GO" id="GO:0000014">
    <property type="term" value="F:single-stranded DNA endodeoxyribonuclease activity"/>
    <property type="evidence" value="ECO:0007669"/>
    <property type="project" value="TreeGrafter"/>
</dbReference>
<dbReference type="AlphaFoldDB" id="A0A6P7SNM0"/>
<dbReference type="PANTHER" id="PTHR46060">
    <property type="entry name" value="MARINER MOS1 TRANSPOSASE-LIKE PROTEIN"/>
    <property type="match status" value="1"/>
</dbReference>
<dbReference type="GO" id="GO:0031297">
    <property type="term" value="P:replication fork processing"/>
    <property type="evidence" value="ECO:0007669"/>
    <property type="project" value="TreeGrafter"/>
</dbReference>
<evidence type="ECO:0000313" key="2">
    <source>
        <dbReference type="Proteomes" id="UP000515154"/>
    </source>
</evidence>
<dbReference type="GO" id="GO:0015074">
    <property type="term" value="P:DNA integration"/>
    <property type="evidence" value="ECO:0007669"/>
    <property type="project" value="TreeGrafter"/>
</dbReference>
<proteinExistence type="predicted"/>
<dbReference type="GO" id="GO:0006303">
    <property type="term" value="P:double-strand break repair via nonhomologous end joining"/>
    <property type="evidence" value="ECO:0007669"/>
    <property type="project" value="TreeGrafter"/>
</dbReference>
<dbReference type="Gene3D" id="1.10.10.10">
    <property type="entry name" value="Winged helix-like DNA-binding domain superfamily/Winged helix DNA-binding domain"/>
    <property type="match status" value="1"/>
</dbReference>
<dbReference type="GO" id="GO:0000729">
    <property type="term" value="P:DNA double-strand break processing"/>
    <property type="evidence" value="ECO:0007669"/>
    <property type="project" value="TreeGrafter"/>
</dbReference>
<organism evidence="2 3">
    <name type="scientific">Octopus sinensis</name>
    <name type="common">East Asian common octopus</name>
    <dbReference type="NCBI Taxonomy" id="2607531"/>
    <lineage>
        <taxon>Eukaryota</taxon>
        <taxon>Metazoa</taxon>
        <taxon>Spiralia</taxon>
        <taxon>Lophotrochozoa</taxon>
        <taxon>Mollusca</taxon>
        <taxon>Cephalopoda</taxon>
        <taxon>Coleoidea</taxon>
        <taxon>Octopodiformes</taxon>
        <taxon>Octopoda</taxon>
        <taxon>Incirrata</taxon>
        <taxon>Octopodidae</taxon>
        <taxon>Octopus</taxon>
    </lineage>
</organism>
<dbReference type="InterPro" id="IPR036397">
    <property type="entry name" value="RNaseH_sf"/>
</dbReference>
<dbReference type="KEGG" id="osn:115214769"/>
<dbReference type="GO" id="GO:0000793">
    <property type="term" value="C:condensed chromosome"/>
    <property type="evidence" value="ECO:0007669"/>
    <property type="project" value="TreeGrafter"/>
</dbReference>
<dbReference type="PANTHER" id="PTHR46060:SF2">
    <property type="entry name" value="HISTONE-LYSINE N-METHYLTRANSFERASE SETMAR"/>
    <property type="match status" value="1"/>
</dbReference>
<gene>
    <name evidence="3" type="primary">LOC115214769</name>
</gene>
<dbReference type="Pfam" id="PF01359">
    <property type="entry name" value="Transposase_1"/>
    <property type="match status" value="1"/>
</dbReference>
<dbReference type="InterPro" id="IPR001888">
    <property type="entry name" value="Transposase_1"/>
</dbReference>
<dbReference type="GO" id="GO:0035861">
    <property type="term" value="C:site of double-strand break"/>
    <property type="evidence" value="ECO:0007669"/>
    <property type="project" value="TreeGrafter"/>
</dbReference>
<dbReference type="InterPro" id="IPR052709">
    <property type="entry name" value="Transposase-MT_Hybrid"/>
</dbReference>
<name>A0A6P7SNM0_9MOLL</name>
<dbReference type="RefSeq" id="XP_029639658.1">
    <property type="nucleotide sequence ID" value="XM_029783798.1"/>
</dbReference>
<dbReference type="GO" id="GO:0044547">
    <property type="term" value="F:DNA topoisomerase binding"/>
    <property type="evidence" value="ECO:0007669"/>
    <property type="project" value="TreeGrafter"/>
</dbReference>
<dbReference type="GO" id="GO:0046975">
    <property type="term" value="F:histone H3K36 methyltransferase activity"/>
    <property type="evidence" value="ECO:0007669"/>
    <property type="project" value="TreeGrafter"/>
</dbReference>
<dbReference type="Gene3D" id="3.30.420.10">
    <property type="entry name" value="Ribonuclease H-like superfamily/Ribonuclease H"/>
    <property type="match status" value="1"/>
</dbReference>
<evidence type="ECO:0000259" key="1">
    <source>
        <dbReference type="Pfam" id="PF17906"/>
    </source>
</evidence>
<reference evidence="3" key="1">
    <citation type="submission" date="2025-08" db="UniProtKB">
        <authorList>
            <consortium name="RefSeq"/>
        </authorList>
    </citation>
    <scope>IDENTIFICATION</scope>
</reference>
<feature type="domain" description="Mos1 transposase HTH" evidence="1">
    <location>
        <begin position="44"/>
        <end position="93"/>
    </location>
</feature>
<dbReference type="Pfam" id="PF17906">
    <property type="entry name" value="HTH_48"/>
    <property type="match status" value="1"/>
</dbReference>
<keyword evidence="2" id="KW-1185">Reference proteome</keyword>
<dbReference type="Proteomes" id="UP000515154">
    <property type="component" value="Linkage group LG8"/>
</dbReference>
<dbReference type="GO" id="GO:0044774">
    <property type="term" value="P:mitotic DNA integrity checkpoint signaling"/>
    <property type="evidence" value="ECO:0007669"/>
    <property type="project" value="TreeGrafter"/>
</dbReference>
<dbReference type="GO" id="GO:0005634">
    <property type="term" value="C:nucleus"/>
    <property type="evidence" value="ECO:0007669"/>
    <property type="project" value="TreeGrafter"/>
</dbReference>
<protein>
    <submittedName>
        <fullName evidence="3">Histone-lysine N-methyltransferase SETMAR-like</fullName>
    </submittedName>
</protein>